<dbReference type="Pfam" id="PF04079">
    <property type="entry name" value="SMC_ScpB"/>
    <property type="match status" value="1"/>
</dbReference>
<comment type="caution">
    <text evidence="6">The sequence shown here is derived from an EMBL/GenBank/DDBJ whole genome shotgun (WGS) entry which is preliminary data.</text>
</comment>
<dbReference type="InterPro" id="IPR005234">
    <property type="entry name" value="ScpB_csome_segregation"/>
</dbReference>
<evidence type="ECO:0000313" key="8">
    <source>
        <dbReference type="Proteomes" id="UP000544551"/>
    </source>
</evidence>
<keyword evidence="3" id="KW-0159">Chromosome partition</keyword>
<reference evidence="7" key="1">
    <citation type="submission" date="2016-02" db="EMBL/GenBank/DDBJ databases">
        <authorList>
            <person name="Kaur G."/>
            <person name="Nair G.R."/>
            <person name="Mayilraj S."/>
        </authorList>
    </citation>
    <scope>NUCLEOTIDE SEQUENCE [LARGE SCALE GENOMIC DNA]</scope>
    <source>
        <strain evidence="7">GA-15</strain>
    </source>
</reference>
<reference evidence="5 8" key="3">
    <citation type="submission" date="2020-04" db="EMBL/GenBank/DDBJ databases">
        <authorList>
            <person name="Hitch T.C.A."/>
            <person name="Wylensek D."/>
            <person name="Clavel T."/>
        </authorList>
    </citation>
    <scope>NUCLEOTIDE SEQUENCE [LARGE SCALE GENOMIC DNA]</scope>
    <source>
        <strain evidence="5 8">BL-383-APC-3D</strain>
    </source>
</reference>
<sequence length="192" mass="21144">MSLQDTPANDMPFISALRSQIESILLVIDTPASAAAIARAVDSEAADVEQVLREIQTELDIRGSGIDLRETEDGWRYFTRRDNADAVEQFLLDGTQTKLSRAALETLAVVAYRQPCTRAQVAAVRGVNVDGVMRTLALRGLIREVDGEEFEGPGIRYETTALLLELLGIDSLERLPDLAPLLPDVDMIDEEF</sequence>
<evidence type="ECO:0000256" key="4">
    <source>
        <dbReference type="ARBA" id="ARBA00023306"/>
    </source>
</evidence>
<evidence type="ECO:0000256" key="3">
    <source>
        <dbReference type="ARBA" id="ARBA00022829"/>
    </source>
</evidence>
<evidence type="ECO:0000313" key="5">
    <source>
        <dbReference type="EMBL" id="NME89891.1"/>
    </source>
</evidence>
<dbReference type="Gene3D" id="1.10.10.10">
    <property type="entry name" value="Winged helix-like DNA-binding domain superfamily/Winged helix DNA-binding domain"/>
    <property type="match status" value="2"/>
</dbReference>
<dbReference type="PANTHER" id="PTHR34298:SF2">
    <property type="entry name" value="SEGREGATION AND CONDENSATION PROTEIN B"/>
    <property type="match status" value="1"/>
</dbReference>
<evidence type="ECO:0000256" key="1">
    <source>
        <dbReference type="ARBA" id="ARBA00022490"/>
    </source>
</evidence>
<dbReference type="GO" id="GO:0051304">
    <property type="term" value="P:chromosome separation"/>
    <property type="evidence" value="ECO:0007669"/>
    <property type="project" value="InterPro"/>
</dbReference>
<proteinExistence type="predicted"/>
<keyword evidence="4" id="KW-0131">Cell cycle</keyword>
<name>A0A110A8H4_9CORY</name>
<protein>
    <submittedName>
        <fullName evidence="5">SMC-Scp complex subunit ScpB</fullName>
    </submittedName>
    <submittedName>
        <fullName evidence="6">Segregation and condensation protein B</fullName>
    </submittedName>
</protein>
<dbReference type="NCBIfam" id="TIGR00281">
    <property type="entry name" value="SMC-Scp complex subunit ScpB"/>
    <property type="match status" value="1"/>
</dbReference>
<dbReference type="PIRSF" id="PIRSF019345">
    <property type="entry name" value="ScpB"/>
    <property type="match status" value="1"/>
</dbReference>
<accession>A0A110A8H4</accession>
<keyword evidence="2" id="KW-0132">Cell division</keyword>
<keyword evidence="7" id="KW-1185">Reference proteome</keyword>
<dbReference type="AlphaFoldDB" id="A0A110A8H4"/>
<reference evidence="6" key="2">
    <citation type="submission" date="2016-02" db="EMBL/GenBank/DDBJ databases">
        <authorList>
            <person name="Wen L."/>
            <person name="He K."/>
            <person name="Yang H."/>
        </authorList>
    </citation>
    <scope>NUCLEOTIDE SEQUENCE [LARGE SCALE GENOMIC DNA]</scope>
    <source>
        <strain evidence="6">GA-15</strain>
    </source>
</reference>
<dbReference type="RefSeq" id="WP_066794191.1">
    <property type="nucleotide sequence ID" value="NZ_CAJFGC010000087.1"/>
</dbReference>
<dbReference type="Proteomes" id="UP000544551">
    <property type="component" value="Unassembled WGS sequence"/>
</dbReference>
<dbReference type="InterPro" id="IPR036390">
    <property type="entry name" value="WH_DNA-bd_sf"/>
</dbReference>
<dbReference type="InterPro" id="IPR036388">
    <property type="entry name" value="WH-like_DNA-bd_sf"/>
</dbReference>
<dbReference type="SUPFAM" id="SSF46785">
    <property type="entry name" value="Winged helix' DNA-binding domain"/>
    <property type="match status" value="2"/>
</dbReference>
<dbReference type="OrthoDB" id="9806226at2"/>
<dbReference type="GO" id="GO:0051301">
    <property type="term" value="P:cell division"/>
    <property type="evidence" value="ECO:0007669"/>
    <property type="project" value="UniProtKB-KW"/>
</dbReference>
<evidence type="ECO:0000256" key="2">
    <source>
        <dbReference type="ARBA" id="ARBA00022618"/>
    </source>
</evidence>
<evidence type="ECO:0000313" key="7">
    <source>
        <dbReference type="Proteomes" id="UP000076947"/>
    </source>
</evidence>
<dbReference type="EMBL" id="JABAFZ010000008">
    <property type="protein sequence ID" value="NME89891.1"/>
    <property type="molecule type" value="Genomic_DNA"/>
</dbReference>
<keyword evidence="1" id="KW-0963">Cytoplasm</keyword>
<organism evidence="6 7">
    <name type="scientific">Corynebacterium stationis</name>
    <dbReference type="NCBI Taxonomy" id="1705"/>
    <lineage>
        <taxon>Bacteria</taxon>
        <taxon>Bacillati</taxon>
        <taxon>Actinomycetota</taxon>
        <taxon>Actinomycetes</taxon>
        <taxon>Mycobacteriales</taxon>
        <taxon>Corynebacteriaceae</taxon>
        <taxon>Corynebacterium</taxon>
    </lineage>
</organism>
<gene>
    <name evidence="5" type="primary">scpB</name>
    <name evidence="6" type="ORF">AYJ05_04800</name>
    <name evidence="5" type="ORF">HF853_09480</name>
</gene>
<dbReference type="Proteomes" id="UP000076947">
    <property type="component" value="Unassembled WGS sequence"/>
</dbReference>
<dbReference type="EMBL" id="LSTQ01000022">
    <property type="protein sequence ID" value="OAH27193.1"/>
    <property type="molecule type" value="Genomic_DNA"/>
</dbReference>
<dbReference type="PANTHER" id="PTHR34298">
    <property type="entry name" value="SEGREGATION AND CONDENSATION PROTEIN B"/>
    <property type="match status" value="1"/>
</dbReference>
<evidence type="ECO:0000313" key="6">
    <source>
        <dbReference type="EMBL" id="OAH27193.1"/>
    </source>
</evidence>
<dbReference type="STRING" id="1705.CA21670_06245"/>